<dbReference type="SUPFAM" id="SSF48264">
    <property type="entry name" value="Cytochrome P450"/>
    <property type="match status" value="1"/>
</dbReference>
<dbReference type="AlphaFoldDB" id="A0AA88KQT4"/>
<name>A0AA88KQT4_NAELO</name>
<sequence>MVSSSLMLPSLFGDLDPLLSLIASIGILLFVLVLILVLERYYSYRKLCQKYEHLPGYTQFLPPMVAALLPSWLLPEGTLTNPSGHFLMDQMKSSTKQFKTDHYKVIFGFINLVFIVVTNPEMGKEIATKGAKLYKKTTQSKRTFKELFDGSNIFAEDDHNVWSHQRHLIEPSFAPESLRMVAHVTEETLMKDMIPYLNEHLKQREVMSEFAKLTMDVIGKAGFSYCFDSFHNSASSGHETLEQKTNFFLQYVDALRIVPTRFLRKHLKVGLYAKLHDSVDSFQRLIMDIIRKRELEEGSSLNHEDKSDILSLLLRDRKSKQHNGGSLTDAELVSNAFVLLVAGHETTARTLGFSLYLLSKNPHIQEELHRFVDTFCKTYNKETFDYEDFHSGRLDYIKAVFRETLRLYPVAIGVVRELMKTIEWHNQPIPKGSLLVYSWVLSMTSDEYWEYPNEFKPTRFLQAEGKSEDPVFGQVYNPQTNPFVYTPFGIGGRICIGKHFAEVEGVIALAYLARNYSFQLSDPNYKLNVDMKVTLRPTEPLLVDFIKRR</sequence>
<dbReference type="GO" id="GO:0005506">
    <property type="term" value="F:iron ion binding"/>
    <property type="evidence" value="ECO:0007669"/>
    <property type="project" value="InterPro"/>
</dbReference>
<keyword evidence="10" id="KW-1133">Transmembrane helix</keyword>
<feature type="transmembrane region" description="Helical" evidence="10">
    <location>
        <begin position="20"/>
        <end position="42"/>
    </location>
</feature>
<keyword evidence="10" id="KW-0472">Membrane</keyword>
<dbReference type="Proteomes" id="UP000816034">
    <property type="component" value="Unassembled WGS sequence"/>
</dbReference>
<keyword evidence="10" id="KW-0812">Transmembrane</keyword>
<dbReference type="GO" id="GO:0020037">
    <property type="term" value="F:heme binding"/>
    <property type="evidence" value="ECO:0007669"/>
    <property type="project" value="InterPro"/>
</dbReference>
<dbReference type="RefSeq" id="XP_044550749.1">
    <property type="nucleotide sequence ID" value="XM_044691927.1"/>
</dbReference>
<dbReference type="InterPro" id="IPR001128">
    <property type="entry name" value="Cyt_P450"/>
</dbReference>
<comment type="caution">
    <text evidence="11">The sequence shown here is derived from an EMBL/GenBank/DDBJ whole genome shotgun (WGS) entry which is preliminary data.</text>
</comment>
<dbReference type="PANTHER" id="PTHR24292">
    <property type="entry name" value="CYTOCHROME P450"/>
    <property type="match status" value="1"/>
</dbReference>
<keyword evidence="3 8" id="KW-0349">Heme</keyword>
<evidence type="ECO:0000313" key="12">
    <source>
        <dbReference type="Proteomes" id="UP000816034"/>
    </source>
</evidence>
<comment type="similarity">
    <text evidence="2 9">Belongs to the cytochrome P450 family.</text>
</comment>
<protein>
    <recommendedName>
        <fullName evidence="13">Cytochrome P450</fullName>
    </recommendedName>
</protein>
<comment type="cofactor">
    <cofactor evidence="1 8">
        <name>heme</name>
        <dbReference type="ChEBI" id="CHEBI:30413"/>
    </cofactor>
</comment>
<dbReference type="GeneID" id="68094957"/>
<dbReference type="GO" id="GO:0004497">
    <property type="term" value="F:monooxygenase activity"/>
    <property type="evidence" value="ECO:0007669"/>
    <property type="project" value="UniProtKB-KW"/>
</dbReference>
<reference evidence="11 12" key="1">
    <citation type="journal article" date="2018" name="BMC Genomics">
        <title>The genome of Naegleria lovaniensis, the basis for a comparative approach to unravel pathogenicity factors of the human pathogenic amoeba N. fowleri.</title>
        <authorList>
            <person name="Liechti N."/>
            <person name="Schurch N."/>
            <person name="Bruggmann R."/>
            <person name="Wittwer M."/>
        </authorList>
    </citation>
    <scope>NUCLEOTIDE SEQUENCE [LARGE SCALE GENOMIC DNA]</scope>
    <source>
        <strain evidence="11 12">ATCC 30569</strain>
    </source>
</reference>
<dbReference type="PANTHER" id="PTHR24292:SF102">
    <property type="entry name" value="CYTOCHROME P450 FAMILY-RELATED"/>
    <property type="match status" value="1"/>
</dbReference>
<dbReference type="PRINTS" id="PR00463">
    <property type="entry name" value="EP450I"/>
</dbReference>
<evidence type="ECO:0000256" key="8">
    <source>
        <dbReference type="PIRSR" id="PIRSR602401-1"/>
    </source>
</evidence>
<evidence type="ECO:0000256" key="2">
    <source>
        <dbReference type="ARBA" id="ARBA00010617"/>
    </source>
</evidence>
<organism evidence="11 12">
    <name type="scientific">Naegleria lovaniensis</name>
    <name type="common">Amoeba</name>
    <dbReference type="NCBI Taxonomy" id="51637"/>
    <lineage>
        <taxon>Eukaryota</taxon>
        <taxon>Discoba</taxon>
        <taxon>Heterolobosea</taxon>
        <taxon>Tetramitia</taxon>
        <taxon>Eutetramitia</taxon>
        <taxon>Vahlkampfiidae</taxon>
        <taxon>Naegleria</taxon>
    </lineage>
</organism>
<dbReference type="Pfam" id="PF00067">
    <property type="entry name" value="p450"/>
    <property type="match status" value="1"/>
</dbReference>
<evidence type="ECO:0000256" key="10">
    <source>
        <dbReference type="SAM" id="Phobius"/>
    </source>
</evidence>
<dbReference type="InterPro" id="IPR050476">
    <property type="entry name" value="Insect_CytP450_Detox"/>
</dbReference>
<feature type="binding site" description="axial binding residue" evidence="8">
    <location>
        <position position="495"/>
    </location>
    <ligand>
        <name>heme</name>
        <dbReference type="ChEBI" id="CHEBI:30413"/>
    </ligand>
    <ligandPart>
        <name>Fe</name>
        <dbReference type="ChEBI" id="CHEBI:18248"/>
    </ligandPart>
</feature>
<keyword evidence="5 9" id="KW-0560">Oxidoreductase</keyword>
<evidence type="ECO:0000256" key="9">
    <source>
        <dbReference type="RuleBase" id="RU000461"/>
    </source>
</evidence>
<gene>
    <name evidence="11" type="ORF">C9374_002501</name>
</gene>
<evidence type="ECO:0000256" key="7">
    <source>
        <dbReference type="ARBA" id="ARBA00023033"/>
    </source>
</evidence>
<dbReference type="InterPro" id="IPR017972">
    <property type="entry name" value="Cyt_P450_CS"/>
</dbReference>
<dbReference type="PROSITE" id="PS00086">
    <property type="entry name" value="CYTOCHROME_P450"/>
    <property type="match status" value="1"/>
</dbReference>
<dbReference type="Gene3D" id="1.10.630.10">
    <property type="entry name" value="Cytochrome P450"/>
    <property type="match status" value="1"/>
</dbReference>
<dbReference type="PRINTS" id="PR00385">
    <property type="entry name" value="P450"/>
</dbReference>
<evidence type="ECO:0000256" key="1">
    <source>
        <dbReference type="ARBA" id="ARBA00001971"/>
    </source>
</evidence>
<evidence type="ECO:0008006" key="13">
    <source>
        <dbReference type="Google" id="ProtNLM"/>
    </source>
</evidence>
<evidence type="ECO:0000256" key="3">
    <source>
        <dbReference type="ARBA" id="ARBA00022617"/>
    </source>
</evidence>
<keyword evidence="4 8" id="KW-0479">Metal-binding</keyword>
<evidence type="ECO:0000256" key="5">
    <source>
        <dbReference type="ARBA" id="ARBA00023002"/>
    </source>
</evidence>
<dbReference type="InterPro" id="IPR036396">
    <property type="entry name" value="Cyt_P450_sf"/>
</dbReference>
<accession>A0AA88KQT4</accession>
<keyword evidence="12" id="KW-1185">Reference proteome</keyword>
<proteinExistence type="inferred from homology"/>
<evidence type="ECO:0000313" key="11">
    <source>
        <dbReference type="EMBL" id="KAG2386757.1"/>
    </source>
</evidence>
<keyword evidence="7 9" id="KW-0503">Monooxygenase</keyword>
<keyword evidence="6 8" id="KW-0408">Iron</keyword>
<dbReference type="GO" id="GO:0016705">
    <property type="term" value="F:oxidoreductase activity, acting on paired donors, with incorporation or reduction of molecular oxygen"/>
    <property type="evidence" value="ECO:0007669"/>
    <property type="project" value="InterPro"/>
</dbReference>
<evidence type="ECO:0000256" key="4">
    <source>
        <dbReference type="ARBA" id="ARBA00022723"/>
    </source>
</evidence>
<dbReference type="InterPro" id="IPR002401">
    <property type="entry name" value="Cyt_P450_E_grp-I"/>
</dbReference>
<evidence type="ECO:0000256" key="6">
    <source>
        <dbReference type="ARBA" id="ARBA00023004"/>
    </source>
</evidence>
<dbReference type="EMBL" id="PYSW02000015">
    <property type="protein sequence ID" value="KAG2386757.1"/>
    <property type="molecule type" value="Genomic_DNA"/>
</dbReference>